<accession>A0A158KVX1</accession>
<feature type="domain" description="Insertion element IS150 protein InsJ-like helix-turn-helix" evidence="1">
    <location>
        <begin position="54"/>
        <end position="105"/>
    </location>
</feature>
<evidence type="ECO:0000313" key="2">
    <source>
        <dbReference type="EMBL" id="SAL85237.1"/>
    </source>
</evidence>
<organism evidence="2 3">
    <name type="scientific">Caballeronia terrestris</name>
    <dbReference type="NCBI Taxonomy" id="1226301"/>
    <lineage>
        <taxon>Bacteria</taxon>
        <taxon>Pseudomonadati</taxon>
        <taxon>Pseudomonadota</taxon>
        <taxon>Betaproteobacteria</taxon>
        <taxon>Burkholderiales</taxon>
        <taxon>Burkholderiaceae</taxon>
        <taxon>Caballeronia</taxon>
    </lineage>
</organism>
<protein>
    <submittedName>
        <fullName evidence="2">Helix-turn-helix domain of resolvase</fullName>
    </submittedName>
</protein>
<dbReference type="EMBL" id="FCOL02000159">
    <property type="protein sequence ID" value="SAL85237.1"/>
    <property type="molecule type" value="Genomic_DNA"/>
</dbReference>
<reference evidence="2" key="1">
    <citation type="submission" date="2016-01" db="EMBL/GenBank/DDBJ databases">
        <authorList>
            <person name="Peeters C."/>
        </authorList>
    </citation>
    <scope>NUCLEOTIDE SEQUENCE [LARGE SCALE GENOMIC DNA]</scope>
    <source>
        <strain evidence="2">LMG 22937</strain>
    </source>
</reference>
<dbReference type="AlphaFoldDB" id="A0A158KVX1"/>
<evidence type="ECO:0000259" key="1">
    <source>
        <dbReference type="Pfam" id="PF13518"/>
    </source>
</evidence>
<dbReference type="Pfam" id="PF13518">
    <property type="entry name" value="HTH_28"/>
    <property type="match status" value="1"/>
</dbReference>
<proteinExistence type="predicted"/>
<evidence type="ECO:0000313" key="3">
    <source>
        <dbReference type="Proteomes" id="UP000054925"/>
    </source>
</evidence>
<dbReference type="Proteomes" id="UP000054925">
    <property type="component" value="Unassembled WGS sequence"/>
</dbReference>
<sequence length="163" mass="18655">MRHNLYYMSRARKPDPKLTALQESGTLNPHAQDVRDEAFIAGDFFDARDLVQVRYEMLRRVRTEGQTIAEVAARFGISRPTFYKVQADFDREGLAGLLPDKRGPRGAHKLTAEVLHFIEEARAAEGGLSTNELLDRIAAKFGLNVHRRTVERALRREPKKKRQ</sequence>
<dbReference type="RefSeq" id="WP_235025516.1">
    <property type="nucleotide sequence ID" value="NZ_FCOL02000159.1"/>
</dbReference>
<gene>
    <name evidence="2" type="ORF">AWB67_06889</name>
</gene>
<name>A0A158KVX1_9BURK</name>
<dbReference type="InterPro" id="IPR009057">
    <property type="entry name" value="Homeodomain-like_sf"/>
</dbReference>
<keyword evidence="3" id="KW-1185">Reference proteome</keyword>
<dbReference type="InterPro" id="IPR055247">
    <property type="entry name" value="InsJ-like_HTH"/>
</dbReference>
<comment type="caution">
    <text evidence="2">The sequence shown here is derived from an EMBL/GenBank/DDBJ whole genome shotgun (WGS) entry which is preliminary data.</text>
</comment>
<dbReference type="SUPFAM" id="SSF46689">
    <property type="entry name" value="Homeodomain-like"/>
    <property type="match status" value="1"/>
</dbReference>